<accession>A0A9P9HAJ7</accession>
<evidence type="ECO:0000259" key="2">
    <source>
        <dbReference type="PROSITE" id="PS50053"/>
    </source>
</evidence>
<dbReference type="GO" id="GO:0000398">
    <property type="term" value="P:mRNA splicing, via spliceosome"/>
    <property type="evidence" value="ECO:0007669"/>
    <property type="project" value="InterPro"/>
</dbReference>
<organism evidence="4 5">
    <name type="scientific">Fusarium redolens</name>
    <dbReference type="NCBI Taxonomy" id="48865"/>
    <lineage>
        <taxon>Eukaryota</taxon>
        <taxon>Fungi</taxon>
        <taxon>Dikarya</taxon>
        <taxon>Ascomycota</taxon>
        <taxon>Pezizomycotina</taxon>
        <taxon>Sordariomycetes</taxon>
        <taxon>Hypocreomycetidae</taxon>
        <taxon>Hypocreales</taxon>
        <taxon>Nectriaceae</taxon>
        <taxon>Fusarium</taxon>
        <taxon>Fusarium redolens species complex</taxon>
    </lineage>
</organism>
<proteinExistence type="predicted"/>
<dbReference type="GO" id="GO:0005681">
    <property type="term" value="C:spliceosomal complex"/>
    <property type="evidence" value="ECO:0007669"/>
    <property type="project" value="TreeGrafter"/>
</dbReference>
<dbReference type="SUPFAM" id="SSF63491">
    <property type="entry name" value="BAG domain"/>
    <property type="match status" value="1"/>
</dbReference>
<sequence>MSRYGWSIGREQISPYSSMPSGVPAVTDEDFSYITSQDLDGVTEDRYYPRSHSTAPPPAPEDDVLLIKNRGITYPAHFPAYAIGDGKLRVIDVKDRVGLMMELPERGTSRIKLLYKGKQLKDPMAPVRDYGVKNNSELMAVMPEINDVSSGSEEEMVIVDAPREDRKTRRRSPRDSASTFDHPRSPPAPPTSSGAASGPMKVLDDLAVEYQIKWLPLCSDYIESPPSDPKKREEEHRKLSESIMMHIMLKLDGVEAEGMPEVRARRKELVRQVQKTLKDLDIAKES</sequence>
<dbReference type="PANTHER" id="PTHR14942:SF0">
    <property type="entry name" value="U11_U12 SMALL NUCLEAR RIBONUCLEOPROTEIN 25 KDA PROTEIN"/>
    <property type="match status" value="1"/>
</dbReference>
<dbReference type="PROSITE" id="PS50053">
    <property type="entry name" value="UBIQUITIN_2"/>
    <property type="match status" value="1"/>
</dbReference>
<dbReference type="InterPro" id="IPR029071">
    <property type="entry name" value="Ubiquitin-like_domsf"/>
</dbReference>
<dbReference type="Gene3D" id="3.10.20.90">
    <property type="entry name" value="Phosphatidylinositol 3-kinase Catalytic Subunit, Chain A, domain 1"/>
    <property type="match status" value="1"/>
</dbReference>
<dbReference type="PANTHER" id="PTHR14942">
    <property type="entry name" value="U11/U12 SMALL NUCLEAR RIBONUCLEOPROTEIN 25 KDA PROTEIN"/>
    <property type="match status" value="1"/>
</dbReference>
<dbReference type="SMART" id="SM00264">
    <property type="entry name" value="BAG"/>
    <property type="match status" value="1"/>
</dbReference>
<feature type="domain" description="BAG" evidence="3">
    <location>
        <begin position="220"/>
        <end position="284"/>
    </location>
</feature>
<dbReference type="EMBL" id="JAGMUX010000007">
    <property type="protein sequence ID" value="KAH7254194.1"/>
    <property type="molecule type" value="Genomic_DNA"/>
</dbReference>
<dbReference type="OrthoDB" id="417450at2759"/>
<dbReference type="Gene3D" id="1.20.58.120">
    <property type="entry name" value="BAG domain"/>
    <property type="match status" value="1"/>
</dbReference>
<evidence type="ECO:0000256" key="1">
    <source>
        <dbReference type="SAM" id="MobiDB-lite"/>
    </source>
</evidence>
<dbReference type="GeneID" id="70215773"/>
<dbReference type="RefSeq" id="XP_046050441.1">
    <property type="nucleotide sequence ID" value="XM_046185819.1"/>
</dbReference>
<protein>
    <recommendedName>
        <fullName evidence="6">BAG domain-containing protein</fullName>
    </recommendedName>
</protein>
<comment type="caution">
    <text evidence="4">The sequence shown here is derived from an EMBL/GenBank/DDBJ whole genome shotgun (WGS) entry which is preliminary data.</text>
</comment>
<dbReference type="InterPro" id="IPR003103">
    <property type="entry name" value="BAG_domain"/>
</dbReference>
<keyword evidence="5" id="KW-1185">Reference proteome</keyword>
<dbReference type="InterPro" id="IPR000626">
    <property type="entry name" value="Ubiquitin-like_dom"/>
</dbReference>
<feature type="region of interest" description="Disordered" evidence="1">
    <location>
        <begin position="1"/>
        <end position="22"/>
    </location>
</feature>
<dbReference type="InterPro" id="IPR039690">
    <property type="entry name" value="SNRNP25"/>
</dbReference>
<dbReference type="SUPFAM" id="SSF54236">
    <property type="entry name" value="Ubiquitin-like"/>
    <property type="match status" value="1"/>
</dbReference>
<evidence type="ECO:0000313" key="5">
    <source>
        <dbReference type="Proteomes" id="UP000720189"/>
    </source>
</evidence>
<feature type="domain" description="Ubiquitin-like" evidence="2">
    <location>
        <begin position="90"/>
        <end position="147"/>
    </location>
</feature>
<dbReference type="PROSITE" id="PS51035">
    <property type="entry name" value="BAG"/>
    <property type="match status" value="1"/>
</dbReference>
<reference evidence="4" key="1">
    <citation type="journal article" date="2021" name="Nat. Commun.">
        <title>Genetic determinants of endophytism in the Arabidopsis root mycobiome.</title>
        <authorList>
            <person name="Mesny F."/>
            <person name="Miyauchi S."/>
            <person name="Thiergart T."/>
            <person name="Pickel B."/>
            <person name="Atanasova L."/>
            <person name="Karlsson M."/>
            <person name="Huettel B."/>
            <person name="Barry K.W."/>
            <person name="Haridas S."/>
            <person name="Chen C."/>
            <person name="Bauer D."/>
            <person name="Andreopoulos W."/>
            <person name="Pangilinan J."/>
            <person name="LaButti K."/>
            <person name="Riley R."/>
            <person name="Lipzen A."/>
            <person name="Clum A."/>
            <person name="Drula E."/>
            <person name="Henrissat B."/>
            <person name="Kohler A."/>
            <person name="Grigoriev I.V."/>
            <person name="Martin F.M."/>
            <person name="Hacquard S."/>
        </authorList>
    </citation>
    <scope>NUCLEOTIDE SEQUENCE</scope>
    <source>
        <strain evidence="4">MPI-CAGE-AT-0023</strain>
    </source>
</reference>
<dbReference type="InterPro" id="IPR036533">
    <property type="entry name" value="BAG_dom_sf"/>
</dbReference>
<dbReference type="Pfam" id="PF02179">
    <property type="entry name" value="BAG"/>
    <property type="match status" value="1"/>
</dbReference>
<feature type="region of interest" description="Disordered" evidence="1">
    <location>
        <begin position="149"/>
        <end position="199"/>
    </location>
</feature>
<evidence type="ECO:0000313" key="4">
    <source>
        <dbReference type="EMBL" id="KAH7254194.1"/>
    </source>
</evidence>
<gene>
    <name evidence="4" type="ORF">BKA55DRAFT_355741</name>
</gene>
<dbReference type="GO" id="GO:0051087">
    <property type="term" value="F:protein-folding chaperone binding"/>
    <property type="evidence" value="ECO:0007669"/>
    <property type="project" value="InterPro"/>
</dbReference>
<evidence type="ECO:0000259" key="3">
    <source>
        <dbReference type="PROSITE" id="PS51035"/>
    </source>
</evidence>
<name>A0A9P9HAJ7_FUSRE</name>
<evidence type="ECO:0008006" key="6">
    <source>
        <dbReference type="Google" id="ProtNLM"/>
    </source>
</evidence>
<dbReference type="Proteomes" id="UP000720189">
    <property type="component" value="Unassembled WGS sequence"/>
</dbReference>
<dbReference type="AlphaFoldDB" id="A0A9P9HAJ7"/>